<comment type="caution">
    <text evidence="2">The sequence shown here is derived from an EMBL/GenBank/DDBJ whole genome shotgun (WGS) entry which is preliminary data.</text>
</comment>
<dbReference type="Proteomes" id="UP000886251">
    <property type="component" value="Unassembled WGS sequence"/>
</dbReference>
<dbReference type="Pfam" id="PF10263">
    <property type="entry name" value="SprT-like"/>
    <property type="match status" value="1"/>
</dbReference>
<gene>
    <name evidence="2" type="ORF">ENI96_09325</name>
</gene>
<dbReference type="GO" id="GO:0006950">
    <property type="term" value="P:response to stress"/>
    <property type="evidence" value="ECO:0007669"/>
    <property type="project" value="UniProtKB-ARBA"/>
</dbReference>
<dbReference type="EMBL" id="DRKP01000105">
    <property type="protein sequence ID" value="HEB96614.1"/>
    <property type="molecule type" value="Genomic_DNA"/>
</dbReference>
<evidence type="ECO:0000313" key="2">
    <source>
        <dbReference type="EMBL" id="HEB96614.1"/>
    </source>
</evidence>
<sequence>MNRSPAPPAIPLLRLKLEALTRLEQYRRQAERHFGRPLPRPRVRWDLRGSSAGQARFPAAGDPEIRFNAQLLADNGEAFIARTVPHELAHVVVHLLHRGRARPHGPEWRAVMILFGADPKRCHDYDLAQVRQRRMRRFSYRCDCRSHRISAIRHNRMLRGQVYLCRHCGGALRPDPDR</sequence>
<dbReference type="PANTHER" id="PTHR38773">
    <property type="entry name" value="PROTEIN SPRT"/>
    <property type="match status" value="1"/>
</dbReference>
<dbReference type="SMART" id="SM00731">
    <property type="entry name" value="SprT"/>
    <property type="match status" value="1"/>
</dbReference>
<name>A0A831RPH5_9GAMM</name>
<accession>A0A831RPH5</accession>
<dbReference type="InterPro" id="IPR006640">
    <property type="entry name" value="SprT-like_domain"/>
</dbReference>
<proteinExistence type="predicted"/>
<evidence type="ECO:0000259" key="1">
    <source>
        <dbReference type="SMART" id="SM00731"/>
    </source>
</evidence>
<protein>
    <recommendedName>
        <fullName evidence="1">SprT-like domain-containing protein</fullName>
    </recommendedName>
</protein>
<reference evidence="2" key="1">
    <citation type="journal article" date="2020" name="mSystems">
        <title>Genome- and Community-Level Interaction Insights into Carbon Utilization and Element Cycling Functions of Hydrothermarchaeota in Hydrothermal Sediment.</title>
        <authorList>
            <person name="Zhou Z."/>
            <person name="Liu Y."/>
            <person name="Xu W."/>
            <person name="Pan J."/>
            <person name="Luo Z.H."/>
            <person name="Li M."/>
        </authorList>
    </citation>
    <scope>NUCLEOTIDE SEQUENCE [LARGE SCALE GENOMIC DNA]</scope>
    <source>
        <strain evidence="2">HyVt-443</strain>
    </source>
</reference>
<feature type="domain" description="SprT-like" evidence="1">
    <location>
        <begin position="21"/>
        <end position="175"/>
    </location>
</feature>
<dbReference type="PANTHER" id="PTHR38773:SF1">
    <property type="entry name" value="PROTEIN SPRT"/>
    <property type="match status" value="1"/>
</dbReference>
<organism evidence="2">
    <name type="scientific">Sedimenticola thiotaurini</name>
    <dbReference type="NCBI Taxonomy" id="1543721"/>
    <lineage>
        <taxon>Bacteria</taxon>
        <taxon>Pseudomonadati</taxon>
        <taxon>Pseudomonadota</taxon>
        <taxon>Gammaproteobacteria</taxon>
        <taxon>Chromatiales</taxon>
        <taxon>Sedimenticolaceae</taxon>
        <taxon>Sedimenticola</taxon>
    </lineage>
</organism>
<dbReference type="AlphaFoldDB" id="A0A831RPH5"/>